<evidence type="ECO:0000256" key="4">
    <source>
        <dbReference type="SAM" id="Phobius"/>
    </source>
</evidence>
<dbReference type="Gene3D" id="1.10.287.950">
    <property type="entry name" value="Methyl-accepting chemotaxis protein"/>
    <property type="match status" value="1"/>
</dbReference>
<dbReference type="RefSeq" id="WP_379878436.1">
    <property type="nucleotide sequence ID" value="NZ_JBHUIP010000016.1"/>
</dbReference>
<evidence type="ECO:0000256" key="3">
    <source>
        <dbReference type="PROSITE-ProRule" id="PRU00284"/>
    </source>
</evidence>
<feature type="domain" description="Methyl-accepting transducer" evidence="5">
    <location>
        <begin position="289"/>
        <end position="518"/>
    </location>
</feature>
<feature type="domain" description="HAMP" evidence="6">
    <location>
        <begin position="202"/>
        <end position="255"/>
    </location>
</feature>
<dbReference type="InterPro" id="IPR003660">
    <property type="entry name" value="HAMP_dom"/>
</dbReference>
<dbReference type="Pfam" id="PF00672">
    <property type="entry name" value="HAMP"/>
    <property type="match status" value="1"/>
</dbReference>
<dbReference type="EMBL" id="JBHUIP010000016">
    <property type="protein sequence ID" value="MFD2265265.1"/>
    <property type="molecule type" value="Genomic_DNA"/>
</dbReference>
<dbReference type="SMART" id="SM00283">
    <property type="entry name" value="MA"/>
    <property type="match status" value="1"/>
</dbReference>
<feature type="transmembrane region" description="Helical" evidence="4">
    <location>
        <begin position="183"/>
        <end position="205"/>
    </location>
</feature>
<dbReference type="PANTHER" id="PTHR32089">
    <property type="entry name" value="METHYL-ACCEPTING CHEMOTAXIS PROTEIN MCPB"/>
    <property type="match status" value="1"/>
</dbReference>
<gene>
    <name evidence="7" type="ORF">ACFSM5_20345</name>
</gene>
<evidence type="ECO:0000259" key="6">
    <source>
        <dbReference type="PROSITE" id="PS50885"/>
    </source>
</evidence>
<dbReference type="InterPro" id="IPR004089">
    <property type="entry name" value="MCPsignal_dom"/>
</dbReference>
<dbReference type="PRINTS" id="PR00260">
    <property type="entry name" value="CHEMTRNSDUCR"/>
</dbReference>
<evidence type="ECO:0000256" key="2">
    <source>
        <dbReference type="ARBA" id="ARBA00029447"/>
    </source>
</evidence>
<accession>A0ABW5DWL8</accession>
<dbReference type="Pfam" id="PF00015">
    <property type="entry name" value="MCPsignal"/>
    <property type="match status" value="1"/>
</dbReference>
<dbReference type="InterPro" id="IPR004090">
    <property type="entry name" value="Chemotax_Me-accpt_rcpt"/>
</dbReference>
<evidence type="ECO:0000256" key="1">
    <source>
        <dbReference type="ARBA" id="ARBA00023224"/>
    </source>
</evidence>
<proteinExistence type="inferred from homology"/>
<protein>
    <submittedName>
        <fullName evidence="7">Methyl-accepting chemotaxis protein</fullName>
    </submittedName>
</protein>
<dbReference type="SUPFAM" id="SSF58104">
    <property type="entry name" value="Methyl-accepting chemotaxis protein (MCP) signaling domain"/>
    <property type="match status" value="1"/>
</dbReference>
<comment type="similarity">
    <text evidence="2">Belongs to the methyl-accepting chemotaxis (MCP) protein family.</text>
</comment>
<dbReference type="PROSITE" id="PS51257">
    <property type="entry name" value="PROKAR_LIPOPROTEIN"/>
    <property type="match status" value="1"/>
</dbReference>
<evidence type="ECO:0000259" key="5">
    <source>
        <dbReference type="PROSITE" id="PS50111"/>
    </source>
</evidence>
<keyword evidence="4" id="KW-0472">Membrane</keyword>
<reference evidence="8" key="1">
    <citation type="journal article" date="2019" name="Int. J. Syst. Evol. Microbiol.">
        <title>The Global Catalogue of Microorganisms (GCM) 10K type strain sequencing project: providing services to taxonomists for standard genome sequencing and annotation.</title>
        <authorList>
            <consortium name="The Broad Institute Genomics Platform"/>
            <consortium name="The Broad Institute Genome Sequencing Center for Infectious Disease"/>
            <person name="Wu L."/>
            <person name="Ma J."/>
        </authorList>
    </citation>
    <scope>NUCLEOTIDE SEQUENCE [LARGE SCALE GENOMIC DNA]</scope>
    <source>
        <strain evidence="8">CGMCC 1.19062</strain>
    </source>
</reference>
<comment type="caution">
    <text evidence="7">The sequence shown here is derived from an EMBL/GenBank/DDBJ whole genome shotgun (WGS) entry which is preliminary data.</text>
</comment>
<sequence length="552" mass="58350">MKIFSRLLIAFGFVIAVGCLQGGIAAFKLADLADQVQVATSRPIAGVDAARAAWDNFRRAQDYLDEVTEGVRIQSSSDTLPRFKGMIELAEAELARLRDAQGSNSIPADQQKLADLVATWKAHGVTLLGTTPSNSIPSPHTMDRLEREIRVLLEGSVKAAVAEADNVRAEIAADVITIQRTTWTLLLTATLVGIVLAIGSALSLTRPMARLEAAMQRLSGGDLEVQITESGRRDEIGTMAKALDVFRANALEVKRLEDEKLLDAEAATTQRTALMAEVAASFETKVAGVIGQVETAVGALQDAAGSLSGEAERTRRQVVDAVGAAEVASTNVIAVAAASDQMAMAARRAHGQTTESRELAQRMVATVETSQEATQMLVETSAQIGEMAGLIGDIAAQTNLLALNATIEAARAGEAGKGFAVVASEVKALADQTRRATETITGNISKVQTAAEQVVQIIGSIRDSIGAIGSSSHEVATAMNGQQTAVDDISRSMSRASDATVHVHDTLDAVRNAFDEVSHTTRRFDELLGALNDNARQLRSESGAFLEQVRSA</sequence>
<dbReference type="PANTHER" id="PTHR32089:SF112">
    <property type="entry name" value="LYSOZYME-LIKE PROTEIN-RELATED"/>
    <property type="match status" value="1"/>
</dbReference>
<keyword evidence="1 3" id="KW-0807">Transducer</keyword>
<dbReference type="PROSITE" id="PS50885">
    <property type="entry name" value="HAMP"/>
    <property type="match status" value="1"/>
</dbReference>
<dbReference type="Proteomes" id="UP001597295">
    <property type="component" value="Unassembled WGS sequence"/>
</dbReference>
<dbReference type="CDD" id="cd06225">
    <property type="entry name" value="HAMP"/>
    <property type="match status" value="1"/>
</dbReference>
<keyword evidence="4" id="KW-1133">Transmembrane helix</keyword>
<dbReference type="SMART" id="SM00304">
    <property type="entry name" value="HAMP"/>
    <property type="match status" value="1"/>
</dbReference>
<evidence type="ECO:0000313" key="8">
    <source>
        <dbReference type="Proteomes" id="UP001597295"/>
    </source>
</evidence>
<organism evidence="7 8">
    <name type="scientific">Lacibacterium aquatile</name>
    <dbReference type="NCBI Taxonomy" id="1168082"/>
    <lineage>
        <taxon>Bacteria</taxon>
        <taxon>Pseudomonadati</taxon>
        <taxon>Pseudomonadota</taxon>
        <taxon>Alphaproteobacteria</taxon>
        <taxon>Rhodospirillales</taxon>
        <taxon>Rhodospirillaceae</taxon>
    </lineage>
</organism>
<dbReference type="PROSITE" id="PS50111">
    <property type="entry name" value="CHEMOTAXIS_TRANSDUC_2"/>
    <property type="match status" value="1"/>
</dbReference>
<dbReference type="Gene3D" id="6.10.340.10">
    <property type="match status" value="1"/>
</dbReference>
<keyword evidence="8" id="KW-1185">Reference proteome</keyword>
<name>A0ABW5DWL8_9PROT</name>
<evidence type="ECO:0000313" key="7">
    <source>
        <dbReference type="EMBL" id="MFD2265265.1"/>
    </source>
</evidence>
<keyword evidence="4" id="KW-0812">Transmembrane</keyword>